<dbReference type="InterPro" id="IPR003106">
    <property type="entry name" value="Leu_zip_homeo"/>
</dbReference>
<evidence type="ECO:0000256" key="2">
    <source>
        <dbReference type="ARBA" id="ARBA00023015"/>
    </source>
</evidence>
<dbReference type="PRINTS" id="PR00031">
    <property type="entry name" value="HTHREPRESSR"/>
</dbReference>
<evidence type="ECO:0000256" key="7">
    <source>
        <dbReference type="ARBA" id="ARBA00025748"/>
    </source>
</evidence>
<evidence type="ECO:0000256" key="4">
    <source>
        <dbReference type="ARBA" id="ARBA00023155"/>
    </source>
</evidence>
<dbReference type="GO" id="GO:0000981">
    <property type="term" value="F:DNA-binding transcription factor activity, RNA polymerase II-specific"/>
    <property type="evidence" value="ECO:0007669"/>
    <property type="project" value="UniProtKB-UniRule"/>
</dbReference>
<keyword evidence="4 9" id="KW-0371">Homeobox</keyword>
<dbReference type="SMART" id="SM00389">
    <property type="entry name" value="HOX"/>
    <property type="match status" value="1"/>
</dbReference>
<evidence type="ECO:0000256" key="8">
    <source>
        <dbReference type="ARBA" id="ARBA00058361"/>
    </source>
</evidence>
<evidence type="ECO:0000256" key="5">
    <source>
        <dbReference type="ARBA" id="ARBA00023163"/>
    </source>
</evidence>
<evidence type="ECO:0000256" key="12">
    <source>
        <dbReference type="SAM" id="Coils"/>
    </source>
</evidence>
<feature type="region of interest" description="Disordered" evidence="13">
    <location>
        <begin position="1"/>
        <end position="36"/>
    </location>
</feature>
<accession>A0AA88AI01</accession>
<dbReference type="Proteomes" id="UP001187192">
    <property type="component" value="Unassembled WGS sequence"/>
</dbReference>
<dbReference type="GO" id="GO:0005634">
    <property type="term" value="C:nucleus"/>
    <property type="evidence" value="ECO:0007669"/>
    <property type="project" value="UniProtKB-SubCell"/>
</dbReference>
<comment type="function">
    <text evidence="8">Probable transcription activator that may act as growth regulators in response to water deficit.</text>
</comment>
<comment type="function">
    <text evidence="11">Transcription factor.</text>
</comment>
<comment type="subcellular location">
    <subcellularLocation>
        <location evidence="1 9 10">Nucleus</location>
    </subcellularLocation>
</comment>
<feature type="domain" description="Homeobox" evidence="14">
    <location>
        <begin position="25"/>
        <end position="85"/>
    </location>
</feature>
<dbReference type="AlphaFoldDB" id="A0AA88AI01"/>
<feature type="region of interest" description="Disordered" evidence="13">
    <location>
        <begin position="128"/>
        <end position="147"/>
    </location>
</feature>
<proteinExistence type="inferred from homology"/>
<dbReference type="InterPro" id="IPR017970">
    <property type="entry name" value="Homeobox_CS"/>
</dbReference>
<evidence type="ECO:0000313" key="15">
    <source>
        <dbReference type="EMBL" id="GMN44326.1"/>
    </source>
</evidence>
<evidence type="ECO:0000256" key="9">
    <source>
        <dbReference type="PROSITE-ProRule" id="PRU00108"/>
    </source>
</evidence>
<organism evidence="15 16">
    <name type="scientific">Ficus carica</name>
    <name type="common">Common fig</name>
    <dbReference type="NCBI Taxonomy" id="3494"/>
    <lineage>
        <taxon>Eukaryota</taxon>
        <taxon>Viridiplantae</taxon>
        <taxon>Streptophyta</taxon>
        <taxon>Embryophyta</taxon>
        <taxon>Tracheophyta</taxon>
        <taxon>Spermatophyta</taxon>
        <taxon>Magnoliopsida</taxon>
        <taxon>eudicotyledons</taxon>
        <taxon>Gunneridae</taxon>
        <taxon>Pentapetalae</taxon>
        <taxon>rosids</taxon>
        <taxon>fabids</taxon>
        <taxon>Rosales</taxon>
        <taxon>Moraceae</taxon>
        <taxon>Ficeae</taxon>
        <taxon>Ficus</taxon>
    </lineage>
</organism>
<keyword evidence="6 9" id="KW-0539">Nucleus</keyword>
<dbReference type="PANTHER" id="PTHR24326">
    <property type="entry name" value="HOMEOBOX-LEUCINE ZIPPER PROTEIN"/>
    <property type="match status" value="1"/>
</dbReference>
<feature type="DNA-binding region" description="Homeobox" evidence="9">
    <location>
        <begin position="27"/>
        <end position="86"/>
    </location>
</feature>
<feature type="compositionally biased region" description="Low complexity" evidence="13">
    <location>
        <begin position="128"/>
        <end position="142"/>
    </location>
</feature>
<evidence type="ECO:0000256" key="13">
    <source>
        <dbReference type="SAM" id="MobiDB-lite"/>
    </source>
</evidence>
<keyword evidence="12" id="KW-0175">Coiled coil</keyword>
<feature type="compositionally biased region" description="Basic and acidic residues" evidence="13">
    <location>
        <begin position="25"/>
        <end position="36"/>
    </location>
</feature>
<comment type="similarity">
    <text evidence="7 11">Belongs to the HD-ZIP homeobox family. Class I subfamily.</text>
</comment>
<dbReference type="Gene3D" id="1.10.10.60">
    <property type="entry name" value="Homeodomain-like"/>
    <property type="match status" value="1"/>
</dbReference>
<dbReference type="InterPro" id="IPR009057">
    <property type="entry name" value="Homeodomain-like_sf"/>
</dbReference>
<evidence type="ECO:0000256" key="3">
    <source>
        <dbReference type="ARBA" id="ARBA00023125"/>
    </source>
</evidence>
<keyword evidence="2 11" id="KW-0805">Transcription regulation</keyword>
<protein>
    <recommendedName>
        <fullName evidence="11">Homeobox-leucine zipper protein</fullName>
    </recommendedName>
    <alternativeName>
        <fullName evidence="11">HD-ZIP protein</fullName>
    </alternativeName>
    <alternativeName>
        <fullName evidence="11">Homeodomain transcription factor</fullName>
    </alternativeName>
</protein>
<keyword evidence="16" id="KW-1185">Reference proteome</keyword>
<dbReference type="InterPro" id="IPR001356">
    <property type="entry name" value="HD"/>
</dbReference>
<sequence>MDRAEYSKSQNFQPPSVSKKKRSNKNMDKNQRRFSDEQIRLLESMFESETKLEPRKKVQLARELGLQPRQVAIWFQNRRARWKSKQIEQDFRTLRAQYESLSSQFESLKEEKQSLILRLQKLNDLLSNSSSKKGGTSSGNTNLQDGLEDRGAMQSRDHIHNNTANINNVGEFRQEGSCELQNTSQELVDGASLASLESWYRFDMFDQPRGCSQWLNFWS</sequence>
<evidence type="ECO:0000313" key="16">
    <source>
        <dbReference type="Proteomes" id="UP001187192"/>
    </source>
</evidence>
<keyword evidence="3 9" id="KW-0238">DNA-binding</keyword>
<dbReference type="GO" id="GO:0009737">
    <property type="term" value="P:response to abscisic acid"/>
    <property type="evidence" value="ECO:0007669"/>
    <property type="project" value="UniProtKB-ARBA"/>
</dbReference>
<dbReference type="InterPro" id="IPR045224">
    <property type="entry name" value="HDZip_class_I_plant"/>
</dbReference>
<dbReference type="InterPro" id="IPR000047">
    <property type="entry name" value="HTH_motif"/>
</dbReference>
<dbReference type="Pfam" id="PF02183">
    <property type="entry name" value="HALZ"/>
    <property type="match status" value="1"/>
</dbReference>
<dbReference type="Pfam" id="PF00046">
    <property type="entry name" value="Homeodomain"/>
    <property type="match status" value="1"/>
</dbReference>
<evidence type="ECO:0000256" key="11">
    <source>
        <dbReference type="RuleBase" id="RU369038"/>
    </source>
</evidence>
<dbReference type="SUPFAM" id="SSF46689">
    <property type="entry name" value="Homeodomain-like"/>
    <property type="match status" value="1"/>
</dbReference>
<evidence type="ECO:0000256" key="1">
    <source>
        <dbReference type="ARBA" id="ARBA00004123"/>
    </source>
</evidence>
<dbReference type="PANTHER" id="PTHR24326:SF620">
    <property type="entry name" value="HOMEOBOX-LEUCINE ZIPPER PROTEIN"/>
    <property type="match status" value="1"/>
</dbReference>
<reference evidence="15" key="1">
    <citation type="submission" date="2023-07" db="EMBL/GenBank/DDBJ databases">
        <title>draft genome sequence of fig (Ficus carica).</title>
        <authorList>
            <person name="Takahashi T."/>
            <person name="Nishimura K."/>
        </authorList>
    </citation>
    <scope>NUCLEOTIDE SEQUENCE</scope>
</reference>
<evidence type="ECO:0000259" key="14">
    <source>
        <dbReference type="PROSITE" id="PS50071"/>
    </source>
</evidence>
<dbReference type="GO" id="GO:0000976">
    <property type="term" value="F:transcription cis-regulatory region binding"/>
    <property type="evidence" value="ECO:0007669"/>
    <property type="project" value="UniProtKB-ARBA"/>
</dbReference>
<evidence type="ECO:0000256" key="10">
    <source>
        <dbReference type="RuleBase" id="RU000682"/>
    </source>
</evidence>
<comment type="caution">
    <text evidence="15">The sequence shown here is derived from an EMBL/GenBank/DDBJ whole genome shotgun (WGS) entry which is preliminary data.</text>
</comment>
<gene>
    <name evidence="15" type="ORF">TIFTF001_013527</name>
</gene>
<dbReference type="EMBL" id="BTGU01000018">
    <property type="protein sequence ID" value="GMN44326.1"/>
    <property type="molecule type" value="Genomic_DNA"/>
</dbReference>
<feature type="coiled-coil region" evidence="12">
    <location>
        <begin position="84"/>
        <end position="125"/>
    </location>
</feature>
<keyword evidence="5 11" id="KW-0804">Transcription</keyword>
<name>A0AA88AI01_FICCA</name>
<dbReference type="FunFam" id="1.10.10.60:FF:000293">
    <property type="entry name" value="Homeobox-leucine zipper protein ATHB-7"/>
    <property type="match status" value="1"/>
</dbReference>
<dbReference type="PROSITE" id="PS50071">
    <property type="entry name" value="HOMEOBOX_2"/>
    <property type="match status" value="1"/>
</dbReference>
<feature type="compositionally biased region" description="Polar residues" evidence="13">
    <location>
        <begin position="7"/>
        <end position="16"/>
    </location>
</feature>
<dbReference type="PROSITE" id="PS00027">
    <property type="entry name" value="HOMEOBOX_1"/>
    <property type="match status" value="1"/>
</dbReference>
<evidence type="ECO:0000256" key="6">
    <source>
        <dbReference type="ARBA" id="ARBA00023242"/>
    </source>
</evidence>
<dbReference type="GO" id="GO:0009414">
    <property type="term" value="P:response to water deprivation"/>
    <property type="evidence" value="ECO:0007669"/>
    <property type="project" value="UniProtKB-ARBA"/>
</dbReference>
<dbReference type="GO" id="GO:0045893">
    <property type="term" value="P:positive regulation of DNA-templated transcription"/>
    <property type="evidence" value="ECO:0007669"/>
    <property type="project" value="TreeGrafter"/>
</dbReference>
<dbReference type="CDD" id="cd00086">
    <property type="entry name" value="homeodomain"/>
    <property type="match status" value="1"/>
</dbReference>
<dbReference type="Gramene" id="FCD_00009718-RA">
    <property type="protein sequence ID" value="FCD_00009718-RA:cds"/>
    <property type="gene ID" value="FCD_00009718"/>
</dbReference>